<evidence type="ECO:0000256" key="4">
    <source>
        <dbReference type="ARBA" id="ARBA00022824"/>
    </source>
</evidence>
<dbReference type="EMBL" id="LVLJ01002447">
    <property type="protein sequence ID" value="OAE24935.1"/>
    <property type="molecule type" value="Genomic_DNA"/>
</dbReference>
<dbReference type="PANTHER" id="PTHR48182:SF2">
    <property type="entry name" value="PROTEIN SERAC1"/>
    <property type="match status" value="1"/>
</dbReference>
<reference evidence="7" key="1">
    <citation type="submission" date="2016-03" db="EMBL/GenBank/DDBJ databases">
        <title>Mechanisms controlling the formation of the plant cell surface in tip-growing cells are functionally conserved among land plants.</title>
        <authorList>
            <person name="Honkanen S."/>
            <person name="Jones V.A."/>
            <person name="Morieri G."/>
            <person name="Champion C."/>
            <person name="Hetherington A.J."/>
            <person name="Kelly S."/>
            <person name="Saint-Marcoux D."/>
            <person name="Proust H."/>
            <person name="Prescott H."/>
            <person name="Dolan L."/>
        </authorList>
    </citation>
    <scope>NUCLEOTIDE SEQUENCE [LARGE SCALE GENOMIC DNA]</scope>
    <source>
        <tissue evidence="7">Whole gametophyte</tissue>
    </source>
</reference>
<evidence type="ECO:0000256" key="1">
    <source>
        <dbReference type="ARBA" id="ARBA00004173"/>
    </source>
</evidence>
<keyword evidence="6" id="KW-0472">Membrane</keyword>
<name>A0A176VXQ8_MARPO</name>
<dbReference type="Proteomes" id="UP000077202">
    <property type="component" value="Unassembled WGS sequence"/>
</dbReference>
<keyword evidence="8" id="KW-1185">Reference proteome</keyword>
<dbReference type="GO" id="GO:0005739">
    <property type="term" value="C:mitochondrion"/>
    <property type="evidence" value="ECO:0007669"/>
    <property type="project" value="UniProtKB-SubCell"/>
</dbReference>
<dbReference type="InterPro" id="IPR052374">
    <property type="entry name" value="SERAC1"/>
</dbReference>
<evidence type="ECO:0000256" key="6">
    <source>
        <dbReference type="ARBA" id="ARBA00023136"/>
    </source>
</evidence>
<evidence type="ECO:0000256" key="2">
    <source>
        <dbReference type="ARBA" id="ARBA00004240"/>
    </source>
</evidence>
<dbReference type="GO" id="GO:0005783">
    <property type="term" value="C:endoplasmic reticulum"/>
    <property type="evidence" value="ECO:0007669"/>
    <property type="project" value="UniProtKB-SubCell"/>
</dbReference>
<organism evidence="7 8">
    <name type="scientific">Marchantia polymorpha subsp. ruderalis</name>
    <dbReference type="NCBI Taxonomy" id="1480154"/>
    <lineage>
        <taxon>Eukaryota</taxon>
        <taxon>Viridiplantae</taxon>
        <taxon>Streptophyta</taxon>
        <taxon>Embryophyta</taxon>
        <taxon>Marchantiophyta</taxon>
        <taxon>Marchantiopsida</taxon>
        <taxon>Marchantiidae</taxon>
        <taxon>Marchantiales</taxon>
        <taxon>Marchantiaceae</taxon>
        <taxon>Marchantia</taxon>
    </lineage>
</organism>
<evidence type="ECO:0000313" key="7">
    <source>
        <dbReference type="EMBL" id="OAE24935.1"/>
    </source>
</evidence>
<accession>A0A176VXQ8</accession>
<dbReference type="SUPFAM" id="SSF53474">
    <property type="entry name" value="alpha/beta-Hydrolases"/>
    <property type="match status" value="1"/>
</dbReference>
<evidence type="ECO:0000256" key="3">
    <source>
        <dbReference type="ARBA" id="ARBA00004370"/>
    </source>
</evidence>
<gene>
    <name evidence="7" type="ORF">AXG93_2036s1030</name>
</gene>
<evidence type="ECO:0000256" key="5">
    <source>
        <dbReference type="ARBA" id="ARBA00023128"/>
    </source>
</evidence>
<dbReference type="Gene3D" id="3.40.50.1820">
    <property type="entry name" value="alpha/beta hydrolase"/>
    <property type="match status" value="1"/>
</dbReference>
<proteinExistence type="predicted"/>
<dbReference type="InterPro" id="IPR029058">
    <property type="entry name" value="AB_hydrolase_fold"/>
</dbReference>
<evidence type="ECO:0008006" key="9">
    <source>
        <dbReference type="Google" id="ProtNLM"/>
    </source>
</evidence>
<keyword evidence="5" id="KW-0496">Mitochondrion</keyword>
<comment type="subcellular location">
    <subcellularLocation>
        <location evidence="2">Endoplasmic reticulum</location>
    </subcellularLocation>
    <subcellularLocation>
        <location evidence="3">Membrane</location>
    </subcellularLocation>
    <subcellularLocation>
        <location evidence="1">Mitochondrion</location>
    </subcellularLocation>
</comment>
<dbReference type="PANTHER" id="PTHR48182">
    <property type="entry name" value="PROTEIN SERAC1"/>
    <property type="match status" value="1"/>
</dbReference>
<sequence length="375" mass="41659">MEHNGEPRVRKINDNVYEFCNPDNPSVEIIFVHGIQMGNEDVSKPHLSTWKVKSEKADAPTEYWPQTFFAKDEHLTSKNISVRALTACYDAAKDRTDNRGRLDIYNIAENFVNSMIGSDRVCVGQRAGVPVIMVGHSFGGLLIMELVDHISKKARQNGSAYKNLPKFLNNLKGFFFYSTPHLALQDAVVQRLFPSGDNVPVVRTYNALTTLFKQLNKDVARLHEGMTKYAANHGIEVSGAFESNETDLGDNLEPIKIVTEASAGCGAGTLSAIREDHFNVCRPTDVQSSNYQALADFVVRIVNREKEEHSDAAGLDLPEVGKKVFLFHLEARRENYGSENQSPNWRFLAYLDHQVNLSTSALASPTTALSIVAAV</sequence>
<evidence type="ECO:0000313" key="8">
    <source>
        <dbReference type="Proteomes" id="UP000077202"/>
    </source>
</evidence>
<dbReference type="AlphaFoldDB" id="A0A176VXQ8"/>
<dbReference type="GO" id="GO:0016020">
    <property type="term" value="C:membrane"/>
    <property type="evidence" value="ECO:0007669"/>
    <property type="project" value="UniProtKB-SubCell"/>
</dbReference>
<protein>
    <recommendedName>
        <fullName evidence="9">DUF676 domain-containing protein</fullName>
    </recommendedName>
</protein>
<keyword evidence="4" id="KW-0256">Endoplasmic reticulum</keyword>
<comment type="caution">
    <text evidence="7">The sequence shown here is derived from an EMBL/GenBank/DDBJ whole genome shotgun (WGS) entry which is preliminary data.</text>
</comment>